<keyword evidence="1" id="KW-0813">Transport</keyword>
<dbReference type="InterPro" id="IPR009056">
    <property type="entry name" value="Cyt_c-like_dom"/>
</dbReference>
<reference evidence="10" key="1">
    <citation type="journal article" date="2019" name="Int. J. Syst. Evol. Microbiol.">
        <title>The Global Catalogue of Microorganisms (GCM) 10K type strain sequencing project: providing services to taxonomists for standard genome sequencing and annotation.</title>
        <authorList>
            <consortium name="The Broad Institute Genomics Platform"/>
            <consortium name="The Broad Institute Genome Sequencing Center for Infectious Disease"/>
            <person name="Wu L."/>
            <person name="Ma J."/>
        </authorList>
    </citation>
    <scope>NUCLEOTIDE SEQUENCE [LARGE SCALE GENOMIC DNA]</scope>
    <source>
        <strain evidence="10">CGMCC 4.7192</strain>
    </source>
</reference>
<evidence type="ECO:0000313" key="9">
    <source>
        <dbReference type="EMBL" id="MFD2208102.1"/>
    </source>
</evidence>
<evidence type="ECO:0000259" key="8">
    <source>
        <dbReference type="PROSITE" id="PS51007"/>
    </source>
</evidence>
<evidence type="ECO:0000256" key="2">
    <source>
        <dbReference type="ARBA" id="ARBA00022617"/>
    </source>
</evidence>
<gene>
    <name evidence="9" type="ORF">ACFSKO_20985</name>
</gene>
<dbReference type="PROSITE" id="PS51007">
    <property type="entry name" value="CYTC"/>
    <property type="match status" value="1"/>
</dbReference>
<protein>
    <submittedName>
        <fullName evidence="9">C-type cytochrome</fullName>
    </submittedName>
</protein>
<keyword evidence="3 6" id="KW-0479">Metal-binding</keyword>
<keyword evidence="5 6" id="KW-0408">Iron</keyword>
<organism evidence="9 10">
    <name type="scientific">Kiloniella antarctica</name>
    <dbReference type="NCBI Taxonomy" id="1550907"/>
    <lineage>
        <taxon>Bacteria</taxon>
        <taxon>Pseudomonadati</taxon>
        <taxon>Pseudomonadota</taxon>
        <taxon>Alphaproteobacteria</taxon>
        <taxon>Rhodospirillales</taxon>
        <taxon>Kiloniellaceae</taxon>
        <taxon>Kiloniella</taxon>
    </lineage>
</organism>
<feature type="signal peptide" evidence="7">
    <location>
        <begin position="1"/>
        <end position="29"/>
    </location>
</feature>
<dbReference type="InterPro" id="IPR036909">
    <property type="entry name" value="Cyt_c-like_dom_sf"/>
</dbReference>
<dbReference type="Proteomes" id="UP001597294">
    <property type="component" value="Unassembled WGS sequence"/>
</dbReference>
<feature type="chain" id="PRO_5045379736" evidence="7">
    <location>
        <begin position="30"/>
        <end position="129"/>
    </location>
</feature>
<comment type="caution">
    <text evidence="9">The sequence shown here is derived from an EMBL/GenBank/DDBJ whole genome shotgun (WGS) entry which is preliminary data.</text>
</comment>
<evidence type="ECO:0000256" key="7">
    <source>
        <dbReference type="SAM" id="SignalP"/>
    </source>
</evidence>
<evidence type="ECO:0000256" key="1">
    <source>
        <dbReference type="ARBA" id="ARBA00022448"/>
    </source>
</evidence>
<evidence type="ECO:0000256" key="3">
    <source>
        <dbReference type="ARBA" id="ARBA00022723"/>
    </source>
</evidence>
<dbReference type="Pfam" id="PF00034">
    <property type="entry name" value="Cytochrom_C"/>
    <property type="match status" value="1"/>
</dbReference>
<evidence type="ECO:0000256" key="6">
    <source>
        <dbReference type="PROSITE-ProRule" id="PRU00433"/>
    </source>
</evidence>
<evidence type="ECO:0000313" key="10">
    <source>
        <dbReference type="Proteomes" id="UP001597294"/>
    </source>
</evidence>
<proteinExistence type="predicted"/>
<keyword evidence="2 6" id="KW-0349">Heme</keyword>
<accession>A0ABW5BQ44</accession>
<keyword evidence="4" id="KW-0249">Electron transport</keyword>
<keyword evidence="7" id="KW-0732">Signal</keyword>
<dbReference type="EMBL" id="JBHUII010000013">
    <property type="protein sequence ID" value="MFD2208102.1"/>
    <property type="molecule type" value="Genomic_DNA"/>
</dbReference>
<dbReference type="PRINTS" id="PR00604">
    <property type="entry name" value="CYTCHRMECIAB"/>
</dbReference>
<dbReference type="RefSeq" id="WP_380255397.1">
    <property type="nucleotide sequence ID" value="NZ_JBHUII010000013.1"/>
</dbReference>
<evidence type="ECO:0000256" key="4">
    <source>
        <dbReference type="ARBA" id="ARBA00022982"/>
    </source>
</evidence>
<dbReference type="InterPro" id="IPR002327">
    <property type="entry name" value="Cyt_c_1A/1B"/>
</dbReference>
<evidence type="ECO:0000256" key="5">
    <source>
        <dbReference type="ARBA" id="ARBA00023004"/>
    </source>
</evidence>
<name>A0ABW5BQ44_9PROT</name>
<dbReference type="Gene3D" id="1.10.760.10">
    <property type="entry name" value="Cytochrome c-like domain"/>
    <property type="match status" value="1"/>
</dbReference>
<dbReference type="PANTHER" id="PTHR11961">
    <property type="entry name" value="CYTOCHROME C"/>
    <property type="match status" value="1"/>
</dbReference>
<feature type="domain" description="Cytochrome c" evidence="8">
    <location>
        <begin position="30"/>
        <end position="127"/>
    </location>
</feature>
<sequence>MSTGIKSKIKYLVLGLSLTLPLASGAALAGDPVAGKKVFNKCKACHTIGKNKIGPDLSGIIGRPSASIAGYKYSKAMQAAEVIWTEDNLTQFLAKPKKFVPKTKMSFGGLKKETQIEDLLAYLKEATVQ</sequence>
<dbReference type="SUPFAM" id="SSF46626">
    <property type="entry name" value="Cytochrome c"/>
    <property type="match status" value="1"/>
</dbReference>
<keyword evidence="10" id="KW-1185">Reference proteome</keyword>